<protein>
    <submittedName>
        <fullName evidence="1">Uncharacterized protein</fullName>
    </submittedName>
</protein>
<proteinExistence type="predicted"/>
<comment type="caution">
    <text evidence="1">The sequence shown here is derived from an EMBL/GenBank/DDBJ whole genome shotgun (WGS) entry which is preliminary data.</text>
</comment>
<dbReference type="Proteomes" id="UP000076661">
    <property type="component" value="Unassembled WGS sequence"/>
</dbReference>
<gene>
    <name evidence="1" type="ORF">N478_08385</name>
</gene>
<dbReference type="AlphaFoldDB" id="A0A161Y032"/>
<evidence type="ECO:0000313" key="2">
    <source>
        <dbReference type="Proteomes" id="UP000076661"/>
    </source>
</evidence>
<name>A0A161Y032_9GAMM</name>
<sequence length="112" mass="11951">MFYSTNAETISLRSNIVNKIYKPALMAGFLMLAGCGGSSESSTDNKPNLPVVQEKPKLTFHVKTRTDCGTIPYPNASVVFHDADGNAMAAYMTDSVGFFSQDVPAGAEHASV</sequence>
<accession>A0A161Y032</accession>
<dbReference type="EMBL" id="AUXX01000067">
    <property type="protein sequence ID" value="KZN59726.1"/>
    <property type="molecule type" value="Genomic_DNA"/>
</dbReference>
<evidence type="ECO:0000313" key="1">
    <source>
        <dbReference type="EMBL" id="KZN59726.1"/>
    </source>
</evidence>
<organism evidence="1 2">
    <name type="scientific">Pseudoalteromonas luteoviolacea S4060-1</name>
    <dbReference type="NCBI Taxonomy" id="1365257"/>
    <lineage>
        <taxon>Bacteria</taxon>
        <taxon>Pseudomonadati</taxon>
        <taxon>Pseudomonadota</taxon>
        <taxon>Gammaproteobacteria</taxon>
        <taxon>Alteromonadales</taxon>
        <taxon>Pseudoalteromonadaceae</taxon>
        <taxon>Pseudoalteromonas</taxon>
    </lineage>
</organism>
<reference evidence="1 2" key="1">
    <citation type="submission" date="2013-07" db="EMBL/GenBank/DDBJ databases">
        <title>Comparative Genomic and Metabolomic Analysis of Twelve Strains of Pseudoalteromonas luteoviolacea.</title>
        <authorList>
            <person name="Vynne N.G."/>
            <person name="Mansson M."/>
            <person name="Gram L."/>
        </authorList>
    </citation>
    <scope>NUCLEOTIDE SEQUENCE [LARGE SCALE GENOMIC DNA]</scope>
    <source>
        <strain evidence="1 2">S4060-1</strain>
    </source>
</reference>